<keyword evidence="5" id="KW-0862">Zinc</keyword>
<dbReference type="Pfam" id="PF00753">
    <property type="entry name" value="Lactamase_B"/>
    <property type="match status" value="1"/>
</dbReference>
<dbReference type="PANTHER" id="PTHR42978">
    <property type="entry name" value="QUORUM-QUENCHING LACTONASE YTNP-RELATED-RELATED"/>
    <property type="match status" value="1"/>
</dbReference>
<dbReference type="Proteomes" id="UP001642406">
    <property type="component" value="Unassembled WGS sequence"/>
</dbReference>
<proteinExistence type="inferred from homology"/>
<dbReference type="CDD" id="cd07730">
    <property type="entry name" value="metallo-hydrolase-like_MBL-fold"/>
    <property type="match status" value="1"/>
</dbReference>
<evidence type="ECO:0000259" key="6">
    <source>
        <dbReference type="SMART" id="SM00849"/>
    </source>
</evidence>
<sequence>MSEVSDAAKALLELEAAAQGAAVRVSALQGGWFTLPKRLFVSGAPGDEKSRVPSLAFLVQYSAPNKNKNKNRLLLFDLGLRRDPQAYTPQIQRHLGNRQPMQFQPDVRQSLEAGGLDPSTIDAVILSHVHWDHIGTPSDYPQAKFWIGAGSLALTRHGLNGHMSHSNFQEDLFDGVDAQEFSDPDNANTNAGTTLWRRAAGLSILDFSENGTVYIVNTPGHLTGHISLLARVGECRWVLLVGDACHDHRLLTGEASIAEWKDNEGRVCCIHMDKALATETLGKFREWRTAAADVGIELQIVLAHDAEWAAHHAGAFFPGAI</sequence>
<keyword evidence="3" id="KW-0479">Metal-binding</keyword>
<comment type="similarity">
    <text evidence="2">Belongs to the metallo-beta-lactamase superfamily.</text>
</comment>
<comment type="caution">
    <text evidence="7">The sequence shown here is derived from an EMBL/GenBank/DDBJ whole genome shotgun (WGS) entry which is preliminary data.</text>
</comment>
<reference evidence="7 8" key="1">
    <citation type="submission" date="2024-01" db="EMBL/GenBank/DDBJ databases">
        <authorList>
            <person name="Allen C."/>
            <person name="Tagirdzhanova G."/>
        </authorList>
    </citation>
    <scope>NUCLEOTIDE SEQUENCE [LARGE SCALE GENOMIC DNA]</scope>
</reference>
<dbReference type="SMART" id="SM00849">
    <property type="entry name" value="Lactamase_B"/>
    <property type="match status" value="1"/>
</dbReference>
<name>A0ABP0D0V8_9PEZI</name>
<dbReference type="PANTHER" id="PTHR42978:SF2">
    <property type="entry name" value="102 KBASES UNSTABLE REGION: FROM 1 TO 119443"/>
    <property type="match status" value="1"/>
</dbReference>
<dbReference type="EMBL" id="CAWUHC010000262">
    <property type="protein sequence ID" value="CAK7238054.1"/>
    <property type="molecule type" value="Genomic_DNA"/>
</dbReference>
<comment type="cofactor">
    <cofactor evidence="1">
        <name>Zn(2+)</name>
        <dbReference type="ChEBI" id="CHEBI:29105"/>
    </cofactor>
</comment>
<keyword evidence="8" id="KW-1185">Reference proteome</keyword>
<evidence type="ECO:0000256" key="1">
    <source>
        <dbReference type="ARBA" id="ARBA00001947"/>
    </source>
</evidence>
<evidence type="ECO:0000256" key="4">
    <source>
        <dbReference type="ARBA" id="ARBA00022801"/>
    </source>
</evidence>
<organism evidence="7 8">
    <name type="scientific">Sporothrix bragantina</name>
    <dbReference type="NCBI Taxonomy" id="671064"/>
    <lineage>
        <taxon>Eukaryota</taxon>
        <taxon>Fungi</taxon>
        <taxon>Dikarya</taxon>
        <taxon>Ascomycota</taxon>
        <taxon>Pezizomycotina</taxon>
        <taxon>Sordariomycetes</taxon>
        <taxon>Sordariomycetidae</taxon>
        <taxon>Ophiostomatales</taxon>
        <taxon>Ophiostomataceae</taxon>
        <taxon>Sporothrix</taxon>
    </lineage>
</organism>
<dbReference type="SUPFAM" id="SSF56281">
    <property type="entry name" value="Metallo-hydrolase/oxidoreductase"/>
    <property type="match status" value="1"/>
</dbReference>
<protein>
    <recommendedName>
        <fullName evidence="6">Metallo-beta-lactamase domain-containing protein</fullName>
    </recommendedName>
</protein>
<dbReference type="InterPro" id="IPR051013">
    <property type="entry name" value="MBL_superfamily_lactonases"/>
</dbReference>
<dbReference type="InterPro" id="IPR036866">
    <property type="entry name" value="RibonucZ/Hydroxyglut_hydro"/>
</dbReference>
<evidence type="ECO:0000313" key="8">
    <source>
        <dbReference type="Proteomes" id="UP001642406"/>
    </source>
</evidence>
<evidence type="ECO:0000313" key="7">
    <source>
        <dbReference type="EMBL" id="CAK7238054.1"/>
    </source>
</evidence>
<dbReference type="InterPro" id="IPR001279">
    <property type="entry name" value="Metallo-B-lactamas"/>
</dbReference>
<evidence type="ECO:0000256" key="5">
    <source>
        <dbReference type="ARBA" id="ARBA00022833"/>
    </source>
</evidence>
<evidence type="ECO:0000256" key="3">
    <source>
        <dbReference type="ARBA" id="ARBA00022723"/>
    </source>
</evidence>
<dbReference type="Gene3D" id="3.60.15.10">
    <property type="entry name" value="Ribonuclease Z/Hydroxyacylglutathione hydrolase-like"/>
    <property type="match status" value="1"/>
</dbReference>
<accession>A0ABP0D0V8</accession>
<evidence type="ECO:0000256" key="2">
    <source>
        <dbReference type="ARBA" id="ARBA00007749"/>
    </source>
</evidence>
<gene>
    <name evidence="7" type="ORF">SBRCBS47491_010255</name>
</gene>
<keyword evidence="4" id="KW-0378">Hydrolase</keyword>
<feature type="domain" description="Metallo-beta-lactamase" evidence="6">
    <location>
        <begin position="53"/>
        <end position="271"/>
    </location>
</feature>